<dbReference type="Pfam" id="PF13419">
    <property type="entry name" value="HAD_2"/>
    <property type="match status" value="1"/>
</dbReference>
<comment type="caution">
    <text evidence="5">The sequence shown here is derived from an EMBL/GenBank/DDBJ whole genome shotgun (WGS) entry which is preliminary data.</text>
</comment>
<evidence type="ECO:0000256" key="1">
    <source>
        <dbReference type="ARBA" id="ARBA00001946"/>
    </source>
</evidence>
<dbReference type="InterPro" id="IPR023198">
    <property type="entry name" value="PGP-like_dom2"/>
</dbReference>
<organism evidence="5 6">
    <name type="scientific">Frondihabitans cladoniiphilus</name>
    <dbReference type="NCBI Taxonomy" id="715785"/>
    <lineage>
        <taxon>Bacteria</taxon>
        <taxon>Bacillati</taxon>
        <taxon>Actinomycetota</taxon>
        <taxon>Actinomycetes</taxon>
        <taxon>Micrococcales</taxon>
        <taxon>Microbacteriaceae</taxon>
        <taxon>Frondihabitans</taxon>
    </lineage>
</organism>
<evidence type="ECO:0000256" key="4">
    <source>
        <dbReference type="ARBA" id="ARBA00022842"/>
    </source>
</evidence>
<evidence type="ECO:0000313" key="5">
    <source>
        <dbReference type="EMBL" id="GAA4680001.1"/>
    </source>
</evidence>
<keyword evidence="3" id="KW-0479">Metal-binding</keyword>
<sequence>MSHAIKAVVFDMDGVLVDAKEWHYEALNLALGLFGYTILRTEHLETFDGLPTKSKLEILSAERGLPTGLHKFINEMKQSYTLEMIHTRCRPTFAHQYALSHLKREGLLIGVASNSIRESVELMMEKTALSEYLDVLLGATDVANPKPHPDIYLEAVRRLGLDPTDVLVVEDNQNGIAAAKAAGCHVLEVADTHEVNLENIHRRIAEVEGVHA</sequence>
<name>A0ABP8W3X0_9MICO</name>
<evidence type="ECO:0000256" key="2">
    <source>
        <dbReference type="ARBA" id="ARBA00006171"/>
    </source>
</evidence>
<dbReference type="PANTHER" id="PTHR46193:SF9">
    <property type="entry name" value="HALOACID DEHALOGENASE-LIKE HYDROLASE DOMAIN-CONTAINING PROTEIN SGPP"/>
    <property type="match status" value="1"/>
</dbReference>
<dbReference type="Gene3D" id="3.40.50.1000">
    <property type="entry name" value="HAD superfamily/HAD-like"/>
    <property type="match status" value="1"/>
</dbReference>
<dbReference type="InterPro" id="IPR041492">
    <property type="entry name" value="HAD_2"/>
</dbReference>
<dbReference type="InterPro" id="IPR051600">
    <property type="entry name" value="Beta-PGM-like"/>
</dbReference>
<dbReference type="SFLD" id="SFLDG01129">
    <property type="entry name" value="C1.5:_HAD__Beta-PGM__Phosphata"/>
    <property type="match status" value="1"/>
</dbReference>
<dbReference type="InterPro" id="IPR036412">
    <property type="entry name" value="HAD-like_sf"/>
</dbReference>
<reference evidence="6" key="1">
    <citation type="journal article" date="2019" name="Int. J. Syst. Evol. Microbiol.">
        <title>The Global Catalogue of Microorganisms (GCM) 10K type strain sequencing project: providing services to taxonomists for standard genome sequencing and annotation.</title>
        <authorList>
            <consortium name="The Broad Institute Genomics Platform"/>
            <consortium name="The Broad Institute Genome Sequencing Center for Infectious Disease"/>
            <person name="Wu L."/>
            <person name="Ma J."/>
        </authorList>
    </citation>
    <scope>NUCLEOTIDE SEQUENCE [LARGE SCALE GENOMIC DNA]</scope>
    <source>
        <strain evidence="6">JCM 18956</strain>
    </source>
</reference>
<dbReference type="PANTHER" id="PTHR46193">
    <property type="entry name" value="6-PHOSPHOGLUCONATE PHOSPHATASE"/>
    <property type="match status" value="1"/>
</dbReference>
<dbReference type="NCBIfam" id="TIGR01509">
    <property type="entry name" value="HAD-SF-IA-v3"/>
    <property type="match status" value="1"/>
</dbReference>
<dbReference type="NCBIfam" id="TIGR01549">
    <property type="entry name" value="HAD-SF-IA-v1"/>
    <property type="match status" value="1"/>
</dbReference>
<dbReference type="Proteomes" id="UP001501295">
    <property type="component" value="Unassembled WGS sequence"/>
</dbReference>
<dbReference type="InterPro" id="IPR006439">
    <property type="entry name" value="HAD-SF_hydro_IA"/>
</dbReference>
<gene>
    <name evidence="5" type="ORF">GCM10025780_26430</name>
</gene>
<keyword evidence="6" id="KW-1185">Reference proteome</keyword>
<protein>
    <submittedName>
        <fullName evidence="5">HAD family phosphatase</fullName>
    </submittedName>
</protein>
<evidence type="ECO:0000256" key="3">
    <source>
        <dbReference type="ARBA" id="ARBA00022723"/>
    </source>
</evidence>
<proteinExistence type="inferred from homology"/>
<dbReference type="EMBL" id="BAABLM010000005">
    <property type="protein sequence ID" value="GAA4680001.1"/>
    <property type="molecule type" value="Genomic_DNA"/>
</dbReference>
<keyword evidence="4" id="KW-0460">Magnesium</keyword>
<dbReference type="SFLD" id="SFLDS00003">
    <property type="entry name" value="Haloacid_Dehalogenase"/>
    <property type="match status" value="1"/>
</dbReference>
<dbReference type="SFLD" id="SFLDG01135">
    <property type="entry name" value="C1.5.6:_HAD__Beta-PGM__Phospha"/>
    <property type="match status" value="1"/>
</dbReference>
<comment type="similarity">
    <text evidence="2">Belongs to the HAD-like hydrolase superfamily. CbbY/CbbZ/Gph/YieH family.</text>
</comment>
<accession>A0ABP8W3X0</accession>
<dbReference type="RefSeq" id="WP_345376372.1">
    <property type="nucleotide sequence ID" value="NZ_BAABLM010000005.1"/>
</dbReference>
<dbReference type="Gene3D" id="1.10.150.240">
    <property type="entry name" value="Putative phosphatase, domain 2"/>
    <property type="match status" value="1"/>
</dbReference>
<dbReference type="CDD" id="cd07505">
    <property type="entry name" value="HAD_BPGM-like"/>
    <property type="match status" value="1"/>
</dbReference>
<comment type="cofactor">
    <cofactor evidence="1">
        <name>Mg(2+)</name>
        <dbReference type="ChEBI" id="CHEBI:18420"/>
    </cofactor>
</comment>
<evidence type="ECO:0000313" key="6">
    <source>
        <dbReference type="Proteomes" id="UP001501295"/>
    </source>
</evidence>
<dbReference type="InterPro" id="IPR023214">
    <property type="entry name" value="HAD_sf"/>
</dbReference>
<dbReference type="SUPFAM" id="SSF56784">
    <property type="entry name" value="HAD-like"/>
    <property type="match status" value="1"/>
</dbReference>